<keyword evidence="2" id="KW-1185">Reference proteome</keyword>
<name>A0A7J8SXH6_GOSDV</name>
<evidence type="ECO:0000313" key="2">
    <source>
        <dbReference type="Proteomes" id="UP000593561"/>
    </source>
</evidence>
<dbReference type="EMBL" id="JABFAC010000012">
    <property type="protein sequence ID" value="MBA0630817.1"/>
    <property type="molecule type" value="Genomic_DNA"/>
</dbReference>
<dbReference type="CDD" id="cd06222">
    <property type="entry name" value="RNase_H_like"/>
    <property type="match status" value="1"/>
</dbReference>
<dbReference type="InterPro" id="IPR044730">
    <property type="entry name" value="RNase_H-like_dom_plant"/>
</dbReference>
<sequence>MSKNGVCLNTDGSVRHDDGFFAVRGIVRDHDGKWLFGFNRYLRIDLGYDNVIIQSDCLEAVKDIQEGFVEGFNSAPVKRIHQLLLCLGH</sequence>
<gene>
    <name evidence="1" type="ORF">Godav_002878</name>
</gene>
<organism evidence="1 2">
    <name type="scientific">Gossypium davidsonii</name>
    <name type="common">Davidson's cotton</name>
    <name type="synonym">Gossypium klotzschianum subsp. davidsonii</name>
    <dbReference type="NCBI Taxonomy" id="34287"/>
    <lineage>
        <taxon>Eukaryota</taxon>
        <taxon>Viridiplantae</taxon>
        <taxon>Streptophyta</taxon>
        <taxon>Embryophyta</taxon>
        <taxon>Tracheophyta</taxon>
        <taxon>Spermatophyta</taxon>
        <taxon>Magnoliopsida</taxon>
        <taxon>eudicotyledons</taxon>
        <taxon>Gunneridae</taxon>
        <taxon>Pentapetalae</taxon>
        <taxon>rosids</taxon>
        <taxon>malvids</taxon>
        <taxon>Malvales</taxon>
        <taxon>Malvaceae</taxon>
        <taxon>Malvoideae</taxon>
        <taxon>Gossypium</taxon>
    </lineage>
</organism>
<reference evidence="1 2" key="1">
    <citation type="journal article" date="2019" name="Genome Biol. Evol.">
        <title>Insights into the evolution of the New World diploid cottons (Gossypium, subgenus Houzingenia) based on genome sequencing.</title>
        <authorList>
            <person name="Grover C.E."/>
            <person name="Arick M.A. 2nd"/>
            <person name="Thrash A."/>
            <person name="Conover J.L."/>
            <person name="Sanders W.S."/>
            <person name="Peterson D.G."/>
            <person name="Frelichowski J.E."/>
            <person name="Scheffler J.A."/>
            <person name="Scheffler B.E."/>
            <person name="Wendel J.F."/>
        </authorList>
    </citation>
    <scope>NUCLEOTIDE SEQUENCE [LARGE SCALE GENOMIC DNA]</scope>
    <source>
        <strain evidence="1">27</strain>
        <tissue evidence="1">Leaf</tissue>
    </source>
</reference>
<dbReference type="Proteomes" id="UP000593561">
    <property type="component" value="Unassembled WGS sequence"/>
</dbReference>
<proteinExistence type="predicted"/>
<evidence type="ECO:0008006" key="3">
    <source>
        <dbReference type="Google" id="ProtNLM"/>
    </source>
</evidence>
<accession>A0A7J8SXH6</accession>
<evidence type="ECO:0000313" key="1">
    <source>
        <dbReference type="EMBL" id="MBA0630817.1"/>
    </source>
</evidence>
<comment type="caution">
    <text evidence="1">The sequence shown here is derived from an EMBL/GenBank/DDBJ whole genome shotgun (WGS) entry which is preliminary data.</text>
</comment>
<protein>
    <recommendedName>
        <fullName evidence="3">RNase H type-1 domain-containing protein</fullName>
    </recommendedName>
</protein>
<dbReference type="AlphaFoldDB" id="A0A7J8SXH6"/>